<dbReference type="Pfam" id="PF00309">
    <property type="entry name" value="Sigma54_AID"/>
    <property type="match status" value="1"/>
</dbReference>
<keyword evidence="8" id="KW-0804">Transcription</keyword>
<keyword evidence="3" id="KW-0808">Transferase</keyword>
<dbReference type="Pfam" id="PF04963">
    <property type="entry name" value="Sigma54_CBD"/>
    <property type="match status" value="1"/>
</dbReference>
<accession>A0ABV5WE03</accession>
<keyword evidence="12" id="KW-1185">Reference proteome</keyword>
<dbReference type="PIRSF" id="PIRSF000774">
    <property type="entry name" value="RpoN"/>
    <property type="match status" value="1"/>
</dbReference>
<evidence type="ECO:0000313" key="11">
    <source>
        <dbReference type="EMBL" id="MFB9758585.1"/>
    </source>
</evidence>
<evidence type="ECO:0000256" key="4">
    <source>
        <dbReference type="ARBA" id="ARBA00022695"/>
    </source>
</evidence>
<dbReference type="PRINTS" id="PR00045">
    <property type="entry name" value="SIGMA54FCT"/>
</dbReference>
<dbReference type="InterPro" id="IPR007046">
    <property type="entry name" value="RNA_pol_sigma_54_core-bd"/>
</dbReference>
<evidence type="ECO:0000256" key="8">
    <source>
        <dbReference type="ARBA" id="ARBA00023163"/>
    </source>
</evidence>
<dbReference type="InterPro" id="IPR000394">
    <property type="entry name" value="RNA_pol_sigma_54"/>
</dbReference>
<feature type="domain" description="RNA polymerase sigma factor 54 core-binding" evidence="10">
    <location>
        <begin position="75"/>
        <end position="255"/>
    </location>
</feature>
<evidence type="ECO:0000313" key="12">
    <source>
        <dbReference type="Proteomes" id="UP001589609"/>
    </source>
</evidence>
<dbReference type="InterPro" id="IPR007634">
    <property type="entry name" value="RNA_pol_sigma_54_DNA-bd"/>
</dbReference>
<dbReference type="RefSeq" id="WP_379948876.1">
    <property type="nucleotide sequence ID" value="NZ_JBHMAF010000034.1"/>
</dbReference>
<dbReference type="Gene3D" id="1.10.10.60">
    <property type="entry name" value="Homeodomain-like"/>
    <property type="match status" value="1"/>
</dbReference>
<protein>
    <submittedName>
        <fullName evidence="11">RNA polymerase factor sigma-54</fullName>
    </submittedName>
</protein>
<dbReference type="NCBIfam" id="TIGR02395">
    <property type="entry name" value="rpoN_sigma"/>
    <property type="match status" value="1"/>
</dbReference>
<dbReference type="InterPro" id="IPR038709">
    <property type="entry name" value="RpoN_core-bd_sf"/>
</dbReference>
<evidence type="ECO:0000256" key="6">
    <source>
        <dbReference type="ARBA" id="ARBA00023082"/>
    </source>
</evidence>
<dbReference type="Gene3D" id="1.10.10.1330">
    <property type="entry name" value="RNA polymerase sigma-54 factor, core-binding domain"/>
    <property type="match status" value="1"/>
</dbReference>
<evidence type="ECO:0000256" key="7">
    <source>
        <dbReference type="ARBA" id="ARBA00023125"/>
    </source>
</evidence>
<evidence type="ECO:0000256" key="5">
    <source>
        <dbReference type="ARBA" id="ARBA00023015"/>
    </source>
</evidence>
<keyword evidence="7" id="KW-0238">DNA-binding</keyword>
<keyword evidence="2" id="KW-0240">DNA-directed RNA polymerase</keyword>
<dbReference type="PROSITE" id="PS00717">
    <property type="entry name" value="SIGMA54_1"/>
    <property type="match status" value="1"/>
</dbReference>
<keyword evidence="4" id="KW-0548">Nucleotidyltransferase</keyword>
<evidence type="ECO:0000256" key="3">
    <source>
        <dbReference type="ARBA" id="ARBA00022679"/>
    </source>
</evidence>
<reference evidence="11 12" key="1">
    <citation type="submission" date="2024-09" db="EMBL/GenBank/DDBJ databases">
        <authorList>
            <person name="Sun Q."/>
            <person name="Mori K."/>
        </authorList>
    </citation>
    <scope>NUCLEOTIDE SEQUENCE [LARGE SCALE GENOMIC DNA]</scope>
    <source>
        <strain evidence="11 12">JCM 11201</strain>
    </source>
</reference>
<feature type="domain" description="RNA polymerase sigma factor 54 DNA-binding" evidence="9">
    <location>
        <begin position="268"/>
        <end position="425"/>
    </location>
</feature>
<evidence type="ECO:0000256" key="2">
    <source>
        <dbReference type="ARBA" id="ARBA00022478"/>
    </source>
</evidence>
<dbReference type="Proteomes" id="UP001589609">
    <property type="component" value="Unassembled WGS sequence"/>
</dbReference>
<dbReference type="EMBL" id="JBHMAF010000034">
    <property type="protein sequence ID" value="MFB9758585.1"/>
    <property type="molecule type" value="Genomic_DNA"/>
</dbReference>
<evidence type="ECO:0000259" key="10">
    <source>
        <dbReference type="Pfam" id="PF04963"/>
    </source>
</evidence>
<proteinExistence type="inferred from homology"/>
<keyword evidence="6" id="KW-0731">Sigma factor</keyword>
<organism evidence="11 12">
    <name type="scientific">Ectobacillus funiculus</name>
    <dbReference type="NCBI Taxonomy" id="137993"/>
    <lineage>
        <taxon>Bacteria</taxon>
        <taxon>Bacillati</taxon>
        <taxon>Bacillota</taxon>
        <taxon>Bacilli</taxon>
        <taxon>Bacillales</taxon>
        <taxon>Bacillaceae</taxon>
        <taxon>Ectobacillus</taxon>
    </lineage>
</organism>
<dbReference type="PROSITE" id="PS50044">
    <property type="entry name" value="SIGMA54_3"/>
    <property type="match status" value="1"/>
</dbReference>
<sequence>MKMGLLQEQTMRLAMTQELRQAITMLQYNAQELTEFLYEQSLDNPLIELKSFDRDKRRKTHKQIANSIEIYGDVSVSLQQHLLEQLHDWKLSSAEKRIASFVISNIDENGYLQEGTDEMAKWLSVSVEEIENCIQLVQKLEPTGVGARTLQECLTIQLKRLQKGSEMAECIIENYFDLLAKKDWKQLVQALKCTTEDLQGAVQCIMALQPRPGLAFSTEKPFYIVPDLNVTKINNQLVIQLNEEHMPKIEAHAQYSALLREAEHEVASYISEKHQQLQWLVRSLEQRKRTLLQVMDVIVDRQREFFLNGPLFLKPLQLKEVAEELGFHESTISRAARGKYVQTPYGLMEMKYFFSNAVSAGEEGTSSKRVKGLIQTLIDKENKKKPLSDQKICDLLAQQYDILVSRRTVAKYREQLHIPASSLRKTIG</sequence>
<dbReference type="PROSITE" id="PS00718">
    <property type="entry name" value="SIGMA54_2"/>
    <property type="match status" value="1"/>
</dbReference>
<keyword evidence="5" id="KW-0805">Transcription regulation</keyword>
<gene>
    <name evidence="11" type="primary">rpoN</name>
    <name evidence="11" type="ORF">ACFFMS_08640</name>
</gene>
<dbReference type="Pfam" id="PF04552">
    <property type="entry name" value="Sigma54_DBD"/>
    <property type="match status" value="1"/>
</dbReference>
<dbReference type="PANTHER" id="PTHR32248">
    <property type="entry name" value="RNA POLYMERASE SIGMA-54 FACTOR"/>
    <property type="match status" value="1"/>
</dbReference>
<comment type="similarity">
    <text evidence="1">Belongs to the sigma-54 factor family.</text>
</comment>
<comment type="caution">
    <text evidence="11">The sequence shown here is derived from an EMBL/GenBank/DDBJ whole genome shotgun (WGS) entry which is preliminary data.</text>
</comment>
<evidence type="ECO:0000256" key="1">
    <source>
        <dbReference type="ARBA" id="ARBA00008798"/>
    </source>
</evidence>
<dbReference type="PANTHER" id="PTHR32248:SF4">
    <property type="entry name" value="RNA POLYMERASE SIGMA-54 FACTOR"/>
    <property type="match status" value="1"/>
</dbReference>
<evidence type="ECO:0000259" key="9">
    <source>
        <dbReference type="Pfam" id="PF04552"/>
    </source>
</evidence>
<name>A0ABV5WE03_9BACI</name>